<dbReference type="SUPFAM" id="SSF140453">
    <property type="entry name" value="EsxAB dimer-like"/>
    <property type="match status" value="1"/>
</dbReference>
<sequence>MRYEVDSVEVTQTAVRMRATIAAVEAEVSSMMGQLTALQSSWSGAASSAFAALAQEWKATQTQVETNLTNITEALDQVASEYASVEDLAVQTFSGS</sequence>
<accession>A0A1Q5PVH2</accession>
<name>A0A1Q5PVH2_9ACTO</name>
<dbReference type="InterPro" id="IPR036689">
    <property type="entry name" value="ESAT-6-like_sf"/>
</dbReference>
<dbReference type="RefSeq" id="WP_073824884.1">
    <property type="nucleotide sequence ID" value="NZ_JAUNKL010000013.1"/>
</dbReference>
<dbReference type="EMBL" id="MQVS01000007">
    <property type="protein sequence ID" value="OKL51435.1"/>
    <property type="molecule type" value="Genomic_DNA"/>
</dbReference>
<dbReference type="NCBIfam" id="TIGR03930">
    <property type="entry name" value="WXG100_ESAT6"/>
    <property type="match status" value="1"/>
</dbReference>
<comment type="caution">
    <text evidence="2">The sequence shown here is derived from an EMBL/GenBank/DDBJ whole genome shotgun (WGS) entry which is preliminary data.</text>
</comment>
<dbReference type="FunCoup" id="A0A1Q5PVH2">
    <property type="interactions" value="1"/>
</dbReference>
<dbReference type="AlphaFoldDB" id="A0A1Q5PVH2"/>
<evidence type="ECO:0000313" key="2">
    <source>
        <dbReference type="EMBL" id="OKL51435.1"/>
    </source>
</evidence>
<keyword evidence="3" id="KW-1185">Reference proteome</keyword>
<dbReference type="Gene3D" id="1.10.287.1060">
    <property type="entry name" value="ESAT-6-like"/>
    <property type="match status" value="1"/>
</dbReference>
<gene>
    <name evidence="2" type="ORF">BSZ40_07670</name>
</gene>
<evidence type="ECO:0000313" key="3">
    <source>
        <dbReference type="Proteomes" id="UP000185612"/>
    </source>
</evidence>
<proteinExistence type="inferred from homology"/>
<protein>
    <recommendedName>
        <fullName evidence="1">ESAT-6-like protein</fullName>
    </recommendedName>
</protein>
<dbReference type="OrthoDB" id="4231069at2"/>
<organism evidence="2 3">
    <name type="scientific">Buchananella hordeovulneris</name>
    <dbReference type="NCBI Taxonomy" id="52770"/>
    <lineage>
        <taxon>Bacteria</taxon>
        <taxon>Bacillati</taxon>
        <taxon>Actinomycetota</taxon>
        <taxon>Actinomycetes</taxon>
        <taxon>Actinomycetales</taxon>
        <taxon>Actinomycetaceae</taxon>
        <taxon>Buchananella</taxon>
    </lineage>
</organism>
<dbReference type="Proteomes" id="UP000185612">
    <property type="component" value="Unassembled WGS sequence"/>
</dbReference>
<dbReference type="STRING" id="52770.BSZ40_07670"/>
<comment type="similarity">
    <text evidence="1">Belongs to the WXG100 family.</text>
</comment>
<evidence type="ECO:0000256" key="1">
    <source>
        <dbReference type="RuleBase" id="RU362001"/>
    </source>
</evidence>
<dbReference type="InterPro" id="IPR010310">
    <property type="entry name" value="T7SS_ESAT-6-like"/>
</dbReference>
<dbReference type="Pfam" id="PF06013">
    <property type="entry name" value="WXG100"/>
    <property type="match status" value="1"/>
</dbReference>
<reference evidence="3" key="1">
    <citation type="submission" date="2016-12" db="EMBL/GenBank/DDBJ databases">
        <authorList>
            <person name="Meng X."/>
        </authorList>
    </citation>
    <scope>NUCLEOTIDE SEQUENCE [LARGE SCALE GENOMIC DNA]</scope>
    <source>
        <strain evidence="3">DSM 20732</strain>
    </source>
</reference>